<organism evidence="2 3">
    <name type="scientific">Crassaminicella indica</name>
    <dbReference type="NCBI Taxonomy" id="2855394"/>
    <lineage>
        <taxon>Bacteria</taxon>
        <taxon>Bacillati</taxon>
        <taxon>Bacillota</taxon>
        <taxon>Clostridia</taxon>
        <taxon>Eubacteriales</taxon>
        <taxon>Clostridiaceae</taxon>
        <taxon>Crassaminicella</taxon>
    </lineage>
</organism>
<dbReference type="PANTHER" id="PTHR30231:SF41">
    <property type="entry name" value="DNA POLYMERASE III SUBUNIT EPSILON"/>
    <property type="match status" value="1"/>
</dbReference>
<name>A0ABX8R8V0_9CLOT</name>
<accession>A0ABX8R8V0</accession>
<feature type="domain" description="Exonuclease" evidence="1">
    <location>
        <begin position="3"/>
        <end position="187"/>
    </location>
</feature>
<keyword evidence="2" id="KW-0378">Hydrolase</keyword>
<protein>
    <submittedName>
        <fullName evidence="2">Exonuclease domain-containing protein</fullName>
    </submittedName>
</protein>
<reference evidence="2" key="1">
    <citation type="submission" date="2021-07" db="EMBL/GenBank/DDBJ databases">
        <title>Complete genome sequence of Crassaminicella sp. 143-21, isolated from a deep-sea hydrothermal vent.</title>
        <authorList>
            <person name="Li X."/>
        </authorList>
    </citation>
    <scope>NUCLEOTIDE SEQUENCE</scope>
    <source>
        <strain evidence="2">143-21</strain>
    </source>
</reference>
<dbReference type="EMBL" id="CP078093">
    <property type="protein sequence ID" value="QXM05458.1"/>
    <property type="molecule type" value="Genomic_DNA"/>
</dbReference>
<evidence type="ECO:0000313" key="2">
    <source>
        <dbReference type="EMBL" id="QXM05458.1"/>
    </source>
</evidence>
<dbReference type="Proteomes" id="UP000886818">
    <property type="component" value="Chromosome"/>
</dbReference>
<evidence type="ECO:0000259" key="1">
    <source>
        <dbReference type="SMART" id="SM00479"/>
    </source>
</evidence>
<dbReference type="CDD" id="cd06133">
    <property type="entry name" value="ERI-1_3'hExo_like"/>
    <property type="match status" value="1"/>
</dbReference>
<dbReference type="InterPro" id="IPR047201">
    <property type="entry name" value="ERI-1_3'hExo-like"/>
</dbReference>
<dbReference type="PANTHER" id="PTHR30231">
    <property type="entry name" value="DNA POLYMERASE III SUBUNIT EPSILON"/>
    <property type="match status" value="1"/>
</dbReference>
<keyword evidence="2" id="KW-0269">Exonuclease</keyword>
<dbReference type="RefSeq" id="WP_218282157.1">
    <property type="nucleotide sequence ID" value="NZ_CP078093.1"/>
</dbReference>
<evidence type="ECO:0000313" key="3">
    <source>
        <dbReference type="Proteomes" id="UP000886818"/>
    </source>
</evidence>
<dbReference type="GO" id="GO:0004527">
    <property type="term" value="F:exonuclease activity"/>
    <property type="evidence" value="ECO:0007669"/>
    <property type="project" value="UniProtKB-KW"/>
</dbReference>
<gene>
    <name evidence="2" type="ORF">KVH43_08685</name>
</gene>
<keyword evidence="3" id="KW-1185">Reference proteome</keyword>
<proteinExistence type="predicted"/>
<dbReference type="SMART" id="SM00479">
    <property type="entry name" value="EXOIII"/>
    <property type="match status" value="1"/>
</dbReference>
<keyword evidence="2" id="KW-0540">Nuclease</keyword>
<dbReference type="Pfam" id="PF00929">
    <property type="entry name" value="RNase_T"/>
    <property type="match status" value="1"/>
</dbReference>
<sequence>MMNYIVFDLEWNSFKNIKGQVYYYKKFNEKTKFFDEIIEIGAIKLNDRLEYIDSFRVYIKPTIYKKINPRIIELTGIADEDLKYGFDFKKWLGKDYILCSWCDTDIKVLKRNIKYYNPKYKIESLLLPYIDIQKYCCEVLGYDRRVSLHEVINAENIVASTDKLHQALDDTKLTVDIFRKIFDKEKIRNYIINDVDCIYDSMNLNITVDMLDRTRLRARCASCGKYSKRLKLSFDNKKRRVSILSYCSSCGIYTKQRIKIKKNLLGDLVYVSRKKIVELSR</sequence>
<dbReference type="InterPro" id="IPR013520">
    <property type="entry name" value="Ribonucl_H"/>
</dbReference>